<evidence type="ECO:0000313" key="3">
    <source>
        <dbReference type="EMBL" id="KRT93066.1"/>
    </source>
</evidence>
<gene>
    <name evidence="3" type="ORF">AB447_203800</name>
    <name evidence="4" type="ORF">P8828_24330</name>
</gene>
<evidence type="ECO:0000313" key="5">
    <source>
        <dbReference type="Proteomes" id="UP000036168"/>
    </source>
</evidence>
<dbReference type="Pfam" id="PF03703">
    <property type="entry name" value="bPH_2"/>
    <property type="match status" value="1"/>
</dbReference>
<dbReference type="AlphaFoldDB" id="A0A0T6BNM1"/>
<dbReference type="RefSeq" id="WP_048353724.1">
    <property type="nucleotide sequence ID" value="NZ_JARRTL010000047.1"/>
</dbReference>
<accession>A0A0T6BNM1</accession>
<sequence>MGKVNKKSVAIWNLETLSIVLIFELVASFCFYFFNEYDFIKKLCLLVIIGGLLYFLWDCVQNSLLYRWYKYTLNDDSLFIRKGGFSVSETMIPLKRIQHVHVEQTFFSRLFNLYQVGIFTAGDSHSIGFLDKKEASELKEALLDYLVSIGVDIDE</sequence>
<dbReference type="PANTHER" id="PTHR34473:SF2">
    <property type="entry name" value="UPF0699 TRANSMEMBRANE PROTEIN YDBT"/>
    <property type="match status" value="1"/>
</dbReference>
<dbReference type="Proteomes" id="UP001341297">
    <property type="component" value="Unassembled WGS sequence"/>
</dbReference>
<dbReference type="InterPro" id="IPR005182">
    <property type="entry name" value="YdbS-like_PH"/>
</dbReference>
<keyword evidence="6" id="KW-1185">Reference proteome</keyword>
<dbReference type="Proteomes" id="UP000036168">
    <property type="component" value="Unassembled WGS sequence"/>
</dbReference>
<reference evidence="4 6" key="3">
    <citation type="submission" date="2023-03" db="EMBL/GenBank/DDBJ databases">
        <title>Agriculturally important microbes genome sequencing.</title>
        <authorList>
            <person name="Dunlap C."/>
        </authorList>
    </citation>
    <scope>NUCLEOTIDE SEQUENCE [LARGE SCALE GENOMIC DNA]</scope>
    <source>
        <strain evidence="4 6">CBP-3203</strain>
    </source>
</reference>
<dbReference type="EMBL" id="LECW02000023">
    <property type="protein sequence ID" value="KRT93066.1"/>
    <property type="molecule type" value="Genomic_DNA"/>
</dbReference>
<keyword evidence="1" id="KW-0472">Membrane</keyword>
<proteinExistence type="predicted"/>
<keyword evidence="1" id="KW-1133">Transmembrane helix</keyword>
<evidence type="ECO:0000313" key="6">
    <source>
        <dbReference type="Proteomes" id="UP001341297"/>
    </source>
</evidence>
<organism evidence="3 5">
    <name type="scientific">Bacillus glycinifermentans</name>
    <dbReference type="NCBI Taxonomy" id="1664069"/>
    <lineage>
        <taxon>Bacteria</taxon>
        <taxon>Bacillati</taxon>
        <taxon>Bacillota</taxon>
        <taxon>Bacilli</taxon>
        <taxon>Bacillales</taxon>
        <taxon>Bacillaceae</taxon>
        <taxon>Bacillus</taxon>
    </lineage>
</organism>
<name>A0A0T6BNM1_9BACI</name>
<keyword evidence="1" id="KW-0812">Transmembrane</keyword>
<comment type="caution">
    <text evidence="3">The sequence shown here is derived from an EMBL/GenBank/DDBJ whole genome shotgun (WGS) entry which is preliminary data.</text>
</comment>
<protein>
    <submittedName>
        <fullName evidence="4">PH domain-containing protein</fullName>
    </submittedName>
</protein>
<dbReference type="OrthoDB" id="2195155at2"/>
<evidence type="ECO:0000313" key="4">
    <source>
        <dbReference type="EMBL" id="MEC0487877.1"/>
    </source>
</evidence>
<evidence type="ECO:0000259" key="2">
    <source>
        <dbReference type="Pfam" id="PF03703"/>
    </source>
</evidence>
<reference evidence="3 5" key="1">
    <citation type="journal article" date="2015" name="Int. J. Syst. Evol. Microbiol.">
        <title>Bacillus glycinifermentans sp. nov., isolated from fermented soybean paste.</title>
        <authorList>
            <person name="Kim S.J."/>
            <person name="Dunlap C.A."/>
            <person name="Kwon S.W."/>
            <person name="Rooney A.P."/>
        </authorList>
    </citation>
    <scope>NUCLEOTIDE SEQUENCE [LARGE SCALE GENOMIC DNA]</scope>
    <source>
        <strain evidence="3 5">GO-13</strain>
    </source>
</reference>
<evidence type="ECO:0000256" key="1">
    <source>
        <dbReference type="SAM" id="Phobius"/>
    </source>
</evidence>
<feature type="transmembrane region" description="Helical" evidence="1">
    <location>
        <begin position="40"/>
        <end position="57"/>
    </location>
</feature>
<feature type="domain" description="YdbS-like PH" evidence="2">
    <location>
        <begin position="66"/>
        <end position="141"/>
    </location>
</feature>
<reference evidence="3" key="2">
    <citation type="submission" date="2015-10" db="EMBL/GenBank/DDBJ databases">
        <authorList>
            <person name="Gilbert D.G."/>
        </authorList>
    </citation>
    <scope>NUCLEOTIDE SEQUENCE</scope>
    <source>
        <strain evidence="3">GO-13</strain>
    </source>
</reference>
<dbReference type="PANTHER" id="PTHR34473">
    <property type="entry name" value="UPF0699 TRANSMEMBRANE PROTEIN YDBS"/>
    <property type="match status" value="1"/>
</dbReference>
<dbReference type="EMBL" id="JARRTL010000047">
    <property type="protein sequence ID" value="MEC0487877.1"/>
    <property type="molecule type" value="Genomic_DNA"/>
</dbReference>
<feature type="transmembrane region" description="Helical" evidence="1">
    <location>
        <begin position="12"/>
        <end position="34"/>
    </location>
</feature>